<keyword evidence="6 8" id="KW-1133">Transmembrane helix</keyword>
<evidence type="ECO:0000259" key="9">
    <source>
        <dbReference type="Pfam" id="PF00535"/>
    </source>
</evidence>
<dbReference type="EC" id="2.4.-.-" evidence="10"/>
<evidence type="ECO:0000313" key="11">
    <source>
        <dbReference type="Proteomes" id="UP001596052"/>
    </source>
</evidence>
<sequence>MEATETAPELSFVVPLYNTGEGLARLLGAFRALSLPESWELVLVDDGSRDGSAAAARHAVADFPVPVTVVELARNFGEHAAVLEGYRHARGAFVVNLDDDLQNPPAEAVKLLRHLRGSDAEVVYSRYAEKKHHWARNLGSKAANCCATFLLGKPQDLYLSSFRALRRELIERIVTYRGPYPYVDGLILGATNRISTLEVEHVERAEGRSGYTLRKLVRLGMSLLFDFSVMPLRIASVLGGLLCVLGALILAEVVLETLFVGRRQLGWGSLMGALAVFSGAQLLMLGLIGEYVGRAFLTVSGKPQALVRMKTIHMKGTAA</sequence>
<feature type="transmembrane region" description="Helical" evidence="8">
    <location>
        <begin position="270"/>
        <end position="292"/>
    </location>
</feature>
<evidence type="ECO:0000256" key="8">
    <source>
        <dbReference type="SAM" id="Phobius"/>
    </source>
</evidence>
<dbReference type="InterPro" id="IPR029044">
    <property type="entry name" value="Nucleotide-diphossugar_trans"/>
</dbReference>
<keyword evidence="1" id="KW-1003">Cell membrane</keyword>
<dbReference type="EMBL" id="JBHSMQ010000001">
    <property type="protein sequence ID" value="MFC5454178.1"/>
    <property type="molecule type" value="Genomic_DNA"/>
</dbReference>
<proteinExistence type="predicted"/>
<dbReference type="SUPFAM" id="SSF53448">
    <property type="entry name" value="Nucleotide-diphospho-sugar transferases"/>
    <property type="match status" value="1"/>
</dbReference>
<evidence type="ECO:0000256" key="4">
    <source>
        <dbReference type="ARBA" id="ARBA00022692"/>
    </source>
</evidence>
<feature type="domain" description="Glycosyltransferase 2-like" evidence="9">
    <location>
        <begin position="11"/>
        <end position="139"/>
    </location>
</feature>
<keyword evidence="3 10" id="KW-0808">Transferase</keyword>
<dbReference type="CDD" id="cd04187">
    <property type="entry name" value="DPM1_like_bac"/>
    <property type="match status" value="1"/>
</dbReference>
<dbReference type="RefSeq" id="WP_377163984.1">
    <property type="nucleotide sequence ID" value="NZ_JBHSMQ010000001.1"/>
</dbReference>
<keyword evidence="4 8" id="KW-0812">Transmembrane</keyword>
<name>A0ABW0KN62_9BACT</name>
<evidence type="ECO:0000256" key="5">
    <source>
        <dbReference type="ARBA" id="ARBA00022985"/>
    </source>
</evidence>
<keyword evidence="2 10" id="KW-0328">Glycosyltransferase</keyword>
<feature type="transmembrane region" description="Helical" evidence="8">
    <location>
        <begin position="223"/>
        <end position="250"/>
    </location>
</feature>
<keyword evidence="7 8" id="KW-0472">Membrane</keyword>
<evidence type="ECO:0000256" key="6">
    <source>
        <dbReference type="ARBA" id="ARBA00022989"/>
    </source>
</evidence>
<evidence type="ECO:0000256" key="1">
    <source>
        <dbReference type="ARBA" id="ARBA00022475"/>
    </source>
</evidence>
<dbReference type="GO" id="GO:0016757">
    <property type="term" value="F:glycosyltransferase activity"/>
    <property type="evidence" value="ECO:0007669"/>
    <property type="project" value="UniProtKB-KW"/>
</dbReference>
<dbReference type="PANTHER" id="PTHR48090">
    <property type="entry name" value="UNDECAPRENYL-PHOSPHATE 4-DEOXY-4-FORMAMIDO-L-ARABINOSE TRANSFERASE-RELATED"/>
    <property type="match status" value="1"/>
</dbReference>
<dbReference type="Proteomes" id="UP001596052">
    <property type="component" value="Unassembled WGS sequence"/>
</dbReference>
<evidence type="ECO:0000256" key="3">
    <source>
        <dbReference type="ARBA" id="ARBA00022679"/>
    </source>
</evidence>
<gene>
    <name evidence="10" type="ORF">ACFQDI_04855</name>
</gene>
<keyword evidence="11" id="KW-1185">Reference proteome</keyword>
<protein>
    <submittedName>
        <fullName evidence="10">Glycosyltransferase family 2 protein</fullName>
        <ecNumber evidence="10">2.4.-.-</ecNumber>
    </submittedName>
</protein>
<reference evidence="11" key="1">
    <citation type="journal article" date="2019" name="Int. J. Syst. Evol. Microbiol.">
        <title>The Global Catalogue of Microorganisms (GCM) 10K type strain sequencing project: providing services to taxonomists for standard genome sequencing and annotation.</title>
        <authorList>
            <consortium name="The Broad Institute Genomics Platform"/>
            <consortium name="The Broad Institute Genome Sequencing Center for Infectious Disease"/>
            <person name="Wu L."/>
            <person name="Ma J."/>
        </authorList>
    </citation>
    <scope>NUCLEOTIDE SEQUENCE [LARGE SCALE GENOMIC DNA]</scope>
    <source>
        <strain evidence="11">CGMCC 4.1469</strain>
    </source>
</reference>
<dbReference type="InterPro" id="IPR050256">
    <property type="entry name" value="Glycosyltransferase_2"/>
</dbReference>
<evidence type="ECO:0000313" key="10">
    <source>
        <dbReference type="EMBL" id="MFC5454178.1"/>
    </source>
</evidence>
<dbReference type="Gene3D" id="3.90.550.10">
    <property type="entry name" value="Spore Coat Polysaccharide Biosynthesis Protein SpsA, Chain A"/>
    <property type="match status" value="1"/>
</dbReference>
<keyword evidence="5" id="KW-0448">Lipopolysaccharide biosynthesis</keyword>
<accession>A0ABW0KN62</accession>
<comment type="caution">
    <text evidence="10">The sequence shown here is derived from an EMBL/GenBank/DDBJ whole genome shotgun (WGS) entry which is preliminary data.</text>
</comment>
<evidence type="ECO:0000256" key="7">
    <source>
        <dbReference type="ARBA" id="ARBA00023136"/>
    </source>
</evidence>
<evidence type="ECO:0000256" key="2">
    <source>
        <dbReference type="ARBA" id="ARBA00022676"/>
    </source>
</evidence>
<dbReference type="PANTHER" id="PTHR48090:SF3">
    <property type="entry name" value="UNDECAPRENYL-PHOSPHATE 4-DEOXY-4-FORMAMIDO-L-ARABINOSE TRANSFERASE"/>
    <property type="match status" value="1"/>
</dbReference>
<organism evidence="10 11">
    <name type="scientific">Prosthecobacter fluviatilis</name>
    <dbReference type="NCBI Taxonomy" id="445931"/>
    <lineage>
        <taxon>Bacteria</taxon>
        <taxon>Pseudomonadati</taxon>
        <taxon>Verrucomicrobiota</taxon>
        <taxon>Verrucomicrobiia</taxon>
        <taxon>Verrucomicrobiales</taxon>
        <taxon>Verrucomicrobiaceae</taxon>
        <taxon>Prosthecobacter</taxon>
    </lineage>
</organism>
<dbReference type="Pfam" id="PF00535">
    <property type="entry name" value="Glycos_transf_2"/>
    <property type="match status" value="1"/>
</dbReference>
<dbReference type="InterPro" id="IPR001173">
    <property type="entry name" value="Glyco_trans_2-like"/>
</dbReference>